<dbReference type="InterPro" id="IPR027417">
    <property type="entry name" value="P-loop_NTPase"/>
</dbReference>
<evidence type="ECO:0008006" key="4">
    <source>
        <dbReference type="Google" id="ProtNLM"/>
    </source>
</evidence>
<accession>A0ABS2CNH6</accession>
<dbReference type="RefSeq" id="WP_204131904.1">
    <property type="nucleotide sequence ID" value="NZ_JAFDVD010000015.1"/>
</dbReference>
<dbReference type="Proteomes" id="UP001430172">
    <property type="component" value="Unassembled WGS sequence"/>
</dbReference>
<evidence type="ECO:0000313" key="2">
    <source>
        <dbReference type="EMBL" id="MBM6401434.1"/>
    </source>
</evidence>
<name>A0ABS2CNH6_9MICO</name>
<proteinExistence type="predicted"/>
<dbReference type="EMBL" id="JAFDVD010000015">
    <property type="protein sequence ID" value="MBM6401434.1"/>
    <property type="molecule type" value="Genomic_DNA"/>
</dbReference>
<evidence type="ECO:0000313" key="3">
    <source>
        <dbReference type="Proteomes" id="UP001430172"/>
    </source>
</evidence>
<feature type="region of interest" description="Disordered" evidence="1">
    <location>
        <begin position="139"/>
        <end position="162"/>
    </location>
</feature>
<gene>
    <name evidence="2" type="ORF">JQN70_13625</name>
</gene>
<organism evidence="2 3">
    <name type="scientific">Phycicoccus sonneratiae</name>
    <dbReference type="NCBI Taxonomy" id="2807628"/>
    <lineage>
        <taxon>Bacteria</taxon>
        <taxon>Bacillati</taxon>
        <taxon>Actinomycetota</taxon>
        <taxon>Actinomycetes</taxon>
        <taxon>Micrococcales</taxon>
        <taxon>Intrasporangiaceae</taxon>
        <taxon>Phycicoccus</taxon>
    </lineage>
</organism>
<keyword evidence="3" id="KW-1185">Reference proteome</keyword>
<evidence type="ECO:0000256" key="1">
    <source>
        <dbReference type="SAM" id="MobiDB-lite"/>
    </source>
</evidence>
<dbReference type="SUPFAM" id="SSF52540">
    <property type="entry name" value="P-loop containing nucleoside triphosphate hydrolases"/>
    <property type="match status" value="1"/>
</dbReference>
<comment type="caution">
    <text evidence="2">The sequence shown here is derived from an EMBL/GenBank/DDBJ whole genome shotgun (WGS) entry which is preliminary data.</text>
</comment>
<feature type="compositionally biased region" description="Basic and acidic residues" evidence="1">
    <location>
        <begin position="151"/>
        <end position="162"/>
    </location>
</feature>
<protein>
    <recommendedName>
        <fullName evidence="4">ATP-binding protein</fullName>
    </recommendedName>
</protein>
<reference evidence="2" key="1">
    <citation type="submission" date="2021-02" db="EMBL/GenBank/DDBJ databases">
        <title>Phycicoccus sp. MQZ13P-5T, whole genome shotgun sequence.</title>
        <authorList>
            <person name="Tuo L."/>
        </authorList>
    </citation>
    <scope>NUCLEOTIDE SEQUENCE</scope>
    <source>
        <strain evidence="2">MQZ13P-5</strain>
    </source>
</reference>
<dbReference type="Gene3D" id="3.40.50.300">
    <property type="entry name" value="P-loop containing nucleotide triphosphate hydrolases"/>
    <property type="match status" value="1"/>
</dbReference>
<sequence>MTNSRDDDLLSELSRVATRTLRAAGPRYAPSLDPQAPNLDIVPLQRAANALAQGSAFRERVEVLSGEIRKAYDRDDHFANRLFKRRVASVQRIIADLDALASADTVVGRRAAMRGLRRHLRSVRGRLSTREDELRARLRALEGTPDGTASEEDKKARSNERDRVQSRLGAIRRLEEALYEVAEFADGDEGDLAADSSSILLLGEWGTGKTHFLCDCAVHAIDDGTPTLVVLANALRTDIPPLDAIADITGLAPSGAALMLLLDAKAKEAGRRALIMIDAINESDRETWRRALPRLVRDVADAGNIGLVVSCRTPFDSSVVADTVRKRMTVLRHPGFEDQEFDAQLEFFKYYDLPALHVPLLTSEFSRPLFLRLMCEGIKDLGKRSQKNRLRDLASGQKSMTYVLERFVKEVGEEVEKAHNISKLSCWRIMKGEPRNGRAGLAGVLASERREWLSRDEALDEVRACTGATLQEAGAIIDSMRAAGLLIEHSRYQDGSYFDVLMLPYQRFSDHLVARHLLDAHLDTTSTERLRRCFYKNQRLGAVFVVDRWGREFAEPGIASALMIEFPERVRRMAERDGSPAELLFYIPRERRLVHPVVDVFLEGLYWRPSSSFGPETRWMVEFLLRRQEQELRSRVYEVVVGLAVRDGHPLGSRWLIDRLAAMSMADRDIEWSEFVRTADQDSNLHRLLTWAEREEHRKVDAEVTAHAIRLTALLLTTTDRLTRDRATRALVLMGEAHPRRLFDEVSALLSFGDPYVTERVLAACYGVCMRVWATKGRKSNFGDDLARLARLLLEQVLRPGSCHSTWHALTRGYAIGVLQILLKLRPRALSASDRSLLVPSPGHAVSPFRPVSRIRKRDVDDPEHAIHMDFGNYTIGRLVDDRGNYDFKHKEYAGVRKQIADRMRRLGYSTAHFNDVDKIIVRYLEYRRDGYQVDRYGKKYSWIAFFEMYGLRRAEGKFKDDYFHEPRPSDSDIDPSFPKDIKRWTPPGTDVFAVSPTDLHGWIANGQDPDYASLLEMSEVDGIAGDWILLDAAMHEGVADGREARGWVTSVFVPPRSVDQMREEVDSGRDLGDRGFPDIGADYYTYHGEVPWSRMYGSDVRTGRGLPRRLNDRAFDYFDSGWRRGIPVEDSCRRWSWEDYHSQLNQVGGVVFPAPPIAEALSLRVAGGSSDMLDDKGKVATIFRRTDGPGFGSFFLYMRRDLVERYVEARRLRLVQAVVTERDVSYKAMEGGLPDSLRAVFQSRVQISGQVFGLE</sequence>